<dbReference type="SUPFAM" id="SSF53187">
    <property type="entry name" value="Zn-dependent exopeptidases"/>
    <property type="match status" value="1"/>
</dbReference>
<protein>
    <submittedName>
        <fullName evidence="9">Dipeptidase PepV</fullName>
    </submittedName>
</protein>
<dbReference type="GO" id="GO:0008270">
    <property type="term" value="F:zinc ion binding"/>
    <property type="evidence" value="ECO:0007669"/>
    <property type="project" value="InterPro"/>
</dbReference>
<keyword evidence="8" id="KW-0482">Metalloprotease</keyword>
<dbReference type="GO" id="GO:0006526">
    <property type="term" value="P:L-arginine biosynthetic process"/>
    <property type="evidence" value="ECO:0007669"/>
    <property type="project" value="TreeGrafter"/>
</dbReference>
<dbReference type="InterPro" id="IPR050072">
    <property type="entry name" value="Peptidase_M20A"/>
</dbReference>
<comment type="similarity">
    <text evidence="2">Belongs to the peptidase M20A family.</text>
</comment>
<evidence type="ECO:0000256" key="7">
    <source>
        <dbReference type="ARBA" id="ARBA00022997"/>
    </source>
</evidence>
<organism evidence="9 10">
    <name type="scientific">Lactobacillus equicursoris</name>
    <dbReference type="NCBI Taxonomy" id="420645"/>
    <lineage>
        <taxon>Bacteria</taxon>
        <taxon>Bacillati</taxon>
        <taxon>Bacillota</taxon>
        <taxon>Bacilli</taxon>
        <taxon>Lactobacillales</taxon>
        <taxon>Lactobacillaceae</taxon>
        <taxon>Lactobacillus</taxon>
    </lineage>
</organism>
<name>A0A844FNR5_9LACO</name>
<evidence type="ECO:0000256" key="3">
    <source>
        <dbReference type="ARBA" id="ARBA00022670"/>
    </source>
</evidence>
<keyword evidence="6" id="KW-0862">Zinc</keyword>
<evidence type="ECO:0000256" key="1">
    <source>
        <dbReference type="ARBA" id="ARBA00001947"/>
    </source>
</evidence>
<proteinExistence type="inferred from homology"/>
<reference evidence="9 10" key="1">
    <citation type="submission" date="2019-08" db="EMBL/GenBank/DDBJ databases">
        <title>In-depth cultivation of the pig gut microbiome towards novel bacterial diversity and tailored functional studies.</title>
        <authorList>
            <person name="Wylensek D."/>
            <person name="Hitch T.C.A."/>
            <person name="Clavel T."/>
        </authorList>
    </citation>
    <scope>NUCLEOTIDE SEQUENCE [LARGE SCALE GENOMIC DNA]</scope>
    <source>
        <strain evidence="9 10">WCA-470BD-2E</strain>
    </source>
</reference>
<evidence type="ECO:0000256" key="6">
    <source>
        <dbReference type="ARBA" id="ARBA00022833"/>
    </source>
</evidence>
<dbReference type="GO" id="GO:0006508">
    <property type="term" value="P:proteolysis"/>
    <property type="evidence" value="ECO:0007669"/>
    <property type="project" value="UniProtKB-KW"/>
</dbReference>
<dbReference type="InterPro" id="IPR036264">
    <property type="entry name" value="Bact_exopeptidase_dim_dom"/>
</dbReference>
<dbReference type="GO" id="GO:0008237">
    <property type="term" value="F:metallopeptidase activity"/>
    <property type="evidence" value="ECO:0007669"/>
    <property type="project" value="UniProtKB-KW"/>
</dbReference>
<evidence type="ECO:0000313" key="9">
    <source>
        <dbReference type="EMBL" id="MST80046.1"/>
    </source>
</evidence>
<dbReference type="PROSITE" id="PS00759">
    <property type="entry name" value="ARGE_DAPE_CPG2_2"/>
    <property type="match status" value="1"/>
</dbReference>
<dbReference type="InterPro" id="IPR001261">
    <property type="entry name" value="ArgE/DapE_CS"/>
</dbReference>
<accession>A0A844FNR5</accession>
<dbReference type="GO" id="GO:0008777">
    <property type="term" value="F:acetylornithine deacetylase activity"/>
    <property type="evidence" value="ECO:0007669"/>
    <property type="project" value="TreeGrafter"/>
</dbReference>
<dbReference type="AlphaFoldDB" id="A0A844FNR5"/>
<dbReference type="InterPro" id="IPR010964">
    <property type="entry name" value="M20A_pepV-rel"/>
</dbReference>
<evidence type="ECO:0000256" key="4">
    <source>
        <dbReference type="ARBA" id="ARBA00022723"/>
    </source>
</evidence>
<evidence type="ECO:0000313" key="10">
    <source>
        <dbReference type="Proteomes" id="UP000452141"/>
    </source>
</evidence>
<evidence type="ECO:0000256" key="8">
    <source>
        <dbReference type="ARBA" id="ARBA00023049"/>
    </source>
</evidence>
<dbReference type="SUPFAM" id="SSF55031">
    <property type="entry name" value="Bacterial exopeptidase dimerisation domain"/>
    <property type="match status" value="1"/>
</dbReference>
<dbReference type="Gene3D" id="3.40.630.10">
    <property type="entry name" value="Zn peptidases"/>
    <property type="match status" value="1"/>
</dbReference>
<evidence type="ECO:0000256" key="2">
    <source>
        <dbReference type="ARBA" id="ARBA00006247"/>
    </source>
</evidence>
<dbReference type="EMBL" id="VUMW01000015">
    <property type="protein sequence ID" value="MST80046.1"/>
    <property type="molecule type" value="Genomic_DNA"/>
</dbReference>
<dbReference type="PANTHER" id="PTHR43808">
    <property type="entry name" value="ACETYLORNITHINE DEACETYLASE"/>
    <property type="match status" value="1"/>
</dbReference>
<comment type="cofactor">
    <cofactor evidence="1">
        <name>Zn(2+)</name>
        <dbReference type="ChEBI" id="CHEBI:29105"/>
    </cofactor>
</comment>
<comment type="caution">
    <text evidence="9">The sequence shown here is derived from an EMBL/GenBank/DDBJ whole genome shotgun (WGS) entry which is preliminary data.</text>
</comment>
<evidence type="ECO:0000256" key="5">
    <source>
        <dbReference type="ARBA" id="ARBA00022801"/>
    </source>
</evidence>
<dbReference type="RefSeq" id="WP_154486972.1">
    <property type="nucleotide sequence ID" value="NZ_VUMW01000015.1"/>
</dbReference>
<dbReference type="Proteomes" id="UP000452141">
    <property type="component" value="Unassembled WGS sequence"/>
</dbReference>
<dbReference type="Gene3D" id="3.30.70.360">
    <property type="match status" value="2"/>
</dbReference>
<dbReference type="NCBIfam" id="TIGR01887">
    <property type="entry name" value="dipeptidaselike"/>
    <property type="match status" value="1"/>
</dbReference>
<keyword evidence="7" id="KW-0224">Dipeptidase</keyword>
<gene>
    <name evidence="9" type="primary">pepV</name>
    <name evidence="9" type="ORF">FYJ61_06170</name>
</gene>
<sequence length="472" mass="51247">MTFPYQEFARKKMPALLADLKDLIAIDSVRNMDLATPEYPVGPGPVKALEKFLNIADRDGFQTENIDNYAGVVTFGQGNQELGVTVHVDVVPPDEGWSQDPFTPWVKDGRVFGRGASDNKGPALVTYYALLALKEAGFQPKKKISLIIGTDEETDWVGMKYYLQKRPAPDWVFSPDSSFPIVTGQAGLAVLQTDFTGKEATGLVLDSFTAGQATNMIPAAATAVVSGENLAKIAAAFPDFLAKKGLTGEINESAGDNGTSLKISLEGVSAHASVPWEGKNGACLLASFLRAFPFTGRAKNFLDFAGDLELEDYYGEKIGIANTDSEMGKSINCPAVFRYQKGQAEAYIKSDIRYSRGTSPEKMCQQLNDKFGAFCQTTFQPYQDFEKPHFVASDDPFVKTLLSVYEKQTGQAGETIISAGANYGRFFKNGVGYGPAFPDSLDTAHAIDESVSLAELEKSLDIYAEAIYELSK</sequence>
<keyword evidence="5" id="KW-0378">Hydrolase</keyword>
<keyword evidence="3" id="KW-0645">Protease</keyword>
<dbReference type="PANTHER" id="PTHR43808:SF31">
    <property type="entry name" value="N-ACETYL-L-CITRULLINE DEACETYLASE"/>
    <property type="match status" value="1"/>
</dbReference>
<dbReference type="NCBIfam" id="NF005591">
    <property type="entry name" value="PRK07318.1"/>
    <property type="match status" value="1"/>
</dbReference>
<dbReference type="InterPro" id="IPR002933">
    <property type="entry name" value="Peptidase_M20"/>
</dbReference>
<dbReference type="GO" id="GO:0016805">
    <property type="term" value="F:dipeptidase activity"/>
    <property type="evidence" value="ECO:0007669"/>
    <property type="project" value="UniProtKB-KW"/>
</dbReference>
<dbReference type="Pfam" id="PF01546">
    <property type="entry name" value="Peptidase_M20"/>
    <property type="match status" value="1"/>
</dbReference>
<keyword evidence="4" id="KW-0479">Metal-binding</keyword>